<dbReference type="CDD" id="cd06222">
    <property type="entry name" value="RNase_H_like"/>
    <property type="match status" value="1"/>
</dbReference>
<evidence type="ECO:0000259" key="1">
    <source>
        <dbReference type="PROSITE" id="PS50879"/>
    </source>
</evidence>
<accession>A0AAV9LW20</accession>
<dbReference type="InterPro" id="IPR036397">
    <property type="entry name" value="RNaseH_sf"/>
</dbReference>
<dbReference type="InterPro" id="IPR053151">
    <property type="entry name" value="RNase_H-like"/>
</dbReference>
<protein>
    <recommendedName>
        <fullName evidence="1">RNase H type-1 domain-containing protein</fullName>
    </recommendedName>
</protein>
<dbReference type="InterPro" id="IPR044730">
    <property type="entry name" value="RNase_H-like_dom_plant"/>
</dbReference>
<feature type="domain" description="RNase H type-1" evidence="1">
    <location>
        <begin position="90"/>
        <end position="227"/>
    </location>
</feature>
<organism evidence="2 3">
    <name type="scientific">Solanum pinnatisectum</name>
    <name type="common">tansyleaf nightshade</name>
    <dbReference type="NCBI Taxonomy" id="50273"/>
    <lineage>
        <taxon>Eukaryota</taxon>
        <taxon>Viridiplantae</taxon>
        <taxon>Streptophyta</taxon>
        <taxon>Embryophyta</taxon>
        <taxon>Tracheophyta</taxon>
        <taxon>Spermatophyta</taxon>
        <taxon>Magnoliopsida</taxon>
        <taxon>eudicotyledons</taxon>
        <taxon>Gunneridae</taxon>
        <taxon>Pentapetalae</taxon>
        <taxon>asterids</taxon>
        <taxon>lamiids</taxon>
        <taxon>Solanales</taxon>
        <taxon>Solanaceae</taxon>
        <taxon>Solanoideae</taxon>
        <taxon>Solaneae</taxon>
        <taxon>Solanum</taxon>
    </lineage>
</organism>
<evidence type="ECO:0000313" key="2">
    <source>
        <dbReference type="EMBL" id="KAK4729613.1"/>
    </source>
</evidence>
<reference evidence="2 3" key="1">
    <citation type="submission" date="2023-10" db="EMBL/GenBank/DDBJ databases">
        <title>Genome-Wide Identification Analysis in wild type Solanum Pinnatisectum Reveals Some Genes Defensing Phytophthora Infestans.</title>
        <authorList>
            <person name="Sun C."/>
        </authorList>
    </citation>
    <scope>NUCLEOTIDE SEQUENCE [LARGE SCALE GENOMIC DNA]</scope>
    <source>
        <strain evidence="2">LQN</strain>
        <tissue evidence="2">Leaf</tissue>
    </source>
</reference>
<dbReference type="PROSITE" id="PS50879">
    <property type="entry name" value="RNASE_H_1"/>
    <property type="match status" value="1"/>
</dbReference>
<dbReference type="PANTHER" id="PTHR47723:SF7">
    <property type="entry name" value="RNASE H FAMILY PROTEIN"/>
    <property type="match status" value="1"/>
</dbReference>
<dbReference type="Pfam" id="PF13456">
    <property type="entry name" value="RVT_3"/>
    <property type="match status" value="1"/>
</dbReference>
<dbReference type="AlphaFoldDB" id="A0AAV9LW20"/>
<evidence type="ECO:0000313" key="3">
    <source>
        <dbReference type="Proteomes" id="UP001311915"/>
    </source>
</evidence>
<keyword evidence="3" id="KW-1185">Reference proteome</keyword>
<name>A0AAV9LW20_9SOLN</name>
<comment type="caution">
    <text evidence="2">The sequence shown here is derived from an EMBL/GenBank/DDBJ whole genome shotgun (WGS) entry which is preliminary data.</text>
</comment>
<dbReference type="Proteomes" id="UP001311915">
    <property type="component" value="Unassembled WGS sequence"/>
</dbReference>
<gene>
    <name evidence="2" type="ORF">R3W88_022601</name>
</gene>
<dbReference type="GO" id="GO:0004523">
    <property type="term" value="F:RNA-DNA hybrid ribonuclease activity"/>
    <property type="evidence" value="ECO:0007669"/>
    <property type="project" value="InterPro"/>
</dbReference>
<sequence length="251" mass="29229">MDYARSNCNGKIWLFWNIDIDCKVIEEDEQQITCEIVHNELHTNFTNTFVYAKCKDHLRRPLWERLLHQATVEMCFHDIKIHKVHWQRPPEQWVKLNTDGSALSNPGRIGAGGIIRDHRGEMILAFATPLGEGTNNQAEVRAAIFGMTWLLQIGYRNVILEVDSQLLSIHAHVQQVMDLIRQASRFQCKHIYREANTVADLLSKESHKMTSSSIYNSSQQLPKEARGYYQLDIMEMASFRRRKIKRIKEPP</sequence>
<proteinExistence type="predicted"/>
<dbReference type="GO" id="GO:0003676">
    <property type="term" value="F:nucleic acid binding"/>
    <property type="evidence" value="ECO:0007669"/>
    <property type="project" value="InterPro"/>
</dbReference>
<dbReference type="SUPFAM" id="SSF53098">
    <property type="entry name" value="Ribonuclease H-like"/>
    <property type="match status" value="1"/>
</dbReference>
<dbReference type="EMBL" id="JAWPEI010000004">
    <property type="protein sequence ID" value="KAK4729613.1"/>
    <property type="molecule type" value="Genomic_DNA"/>
</dbReference>
<dbReference type="PANTHER" id="PTHR47723">
    <property type="entry name" value="OS05G0353850 PROTEIN"/>
    <property type="match status" value="1"/>
</dbReference>
<dbReference type="Gene3D" id="3.30.420.10">
    <property type="entry name" value="Ribonuclease H-like superfamily/Ribonuclease H"/>
    <property type="match status" value="1"/>
</dbReference>
<dbReference type="InterPro" id="IPR002156">
    <property type="entry name" value="RNaseH_domain"/>
</dbReference>
<dbReference type="InterPro" id="IPR012337">
    <property type="entry name" value="RNaseH-like_sf"/>
</dbReference>